<organism evidence="1 2">
    <name type="scientific">endosymbiont of Lamellibrachia luymesi</name>
    <dbReference type="NCBI Taxonomy" id="2200907"/>
    <lineage>
        <taxon>Bacteria</taxon>
        <taxon>Pseudomonadati</taxon>
        <taxon>Pseudomonadota</taxon>
        <taxon>Gammaproteobacteria</taxon>
        <taxon>sulfur-oxidizing symbionts</taxon>
    </lineage>
</organism>
<evidence type="ECO:0000313" key="2">
    <source>
        <dbReference type="Proteomes" id="UP000255508"/>
    </source>
</evidence>
<dbReference type="Proteomes" id="UP000255508">
    <property type="component" value="Unassembled WGS sequence"/>
</dbReference>
<proteinExistence type="predicted"/>
<sequence>MEWEITDAPAREIELPIPRWIELCALPLGMQVELQVVTSGQSLCQLLPHRITLGLAGGLPLHGDKLQRLHKQSQGHTTGFGNGQDTIRRLQHARPGLSGAIAEDLVVYCEYQLCRLIHRIAWIDPRTGPDYQVNSQLKRSPGSA</sequence>
<evidence type="ECO:0000313" key="1">
    <source>
        <dbReference type="EMBL" id="RDH88847.1"/>
    </source>
</evidence>
<protein>
    <submittedName>
        <fullName evidence="1">Uncharacterized protein</fullName>
    </submittedName>
</protein>
<name>A0A370DVW5_9GAMM</name>
<comment type="caution">
    <text evidence="1">The sequence shown here is derived from an EMBL/GenBank/DDBJ whole genome shotgun (WGS) entry which is preliminary data.</text>
</comment>
<dbReference type="AlphaFoldDB" id="A0A370DVW5"/>
<accession>A0A370DVW5</accession>
<gene>
    <name evidence="1" type="ORF">DIZ79_14100</name>
</gene>
<dbReference type="EMBL" id="QFXD01000243">
    <property type="protein sequence ID" value="RDH88847.1"/>
    <property type="molecule type" value="Genomic_DNA"/>
</dbReference>
<reference evidence="1 2" key="1">
    <citation type="journal article" date="2018" name="ISME J.">
        <title>Endosymbiont genomes yield clues of tubeworm success.</title>
        <authorList>
            <person name="Li Y."/>
            <person name="Liles M.R."/>
            <person name="Halanych K.M."/>
        </authorList>
    </citation>
    <scope>NUCLEOTIDE SEQUENCE [LARGE SCALE GENOMIC DNA]</scope>
    <source>
        <strain evidence="1">A1422</strain>
    </source>
</reference>